<feature type="non-terminal residue" evidence="1">
    <location>
        <position position="1"/>
    </location>
</feature>
<dbReference type="AlphaFoldDB" id="A0A8S3KFR1"/>
<evidence type="ECO:0000313" key="1">
    <source>
        <dbReference type="EMBL" id="CAF5226684.1"/>
    </source>
</evidence>
<protein>
    <submittedName>
        <fullName evidence="1">Uncharacterized protein</fullName>
    </submittedName>
</protein>
<sequence length="33" mass="3756">MTESTVKLSRSRAYTVPFVDPPDGIYLRVTKDI</sequence>
<gene>
    <name evidence="1" type="ORF">SMN809_LOCUS84905</name>
</gene>
<evidence type="ECO:0000313" key="2">
    <source>
        <dbReference type="Proteomes" id="UP000676336"/>
    </source>
</evidence>
<reference evidence="1" key="1">
    <citation type="submission" date="2021-02" db="EMBL/GenBank/DDBJ databases">
        <authorList>
            <person name="Nowell W R."/>
        </authorList>
    </citation>
    <scope>NUCLEOTIDE SEQUENCE</scope>
</reference>
<organism evidence="1 2">
    <name type="scientific">Rotaria magnacalcarata</name>
    <dbReference type="NCBI Taxonomy" id="392030"/>
    <lineage>
        <taxon>Eukaryota</taxon>
        <taxon>Metazoa</taxon>
        <taxon>Spiralia</taxon>
        <taxon>Gnathifera</taxon>
        <taxon>Rotifera</taxon>
        <taxon>Eurotatoria</taxon>
        <taxon>Bdelloidea</taxon>
        <taxon>Philodinida</taxon>
        <taxon>Philodinidae</taxon>
        <taxon>Rotaria</taxon>
    </lineage>
</organism>
<name>A0A8S3KFR1_9BILA</name>
<accession>A0A8S3KFR1</accession>
<dbReference type="Proteomes" id="UP000676336">
    <property type="component" value="Unassembled WGS sequence"/>
</dbReference>
<dbReference type="EMBL" id="CAJOBI010362164">
    <property type="protein sequence ID" value="CAF5226684.1"/>
    <property type="molecule type" value="Genomic_DNA"/>
</dbReference>
<proteinExistence type="predicted"/>
<comment type="caution">
    <text evidence="1">The sequence shown here is derived from an EMBL/GenBank/DDBJ whole genome shotgun (WGS) entry which is preliminary data.</text>
</comment>